<dbReference type="GO" id="GO:0016020">
    <property type="term" value="C:membrane"/>
    <property type="evidence" value="ECO:0007669"/>
    <property type="project" value="UniProtKB-SubCell"/>
</dbReference>
<organism evidence="9 10">
    <name type="scientific">Cyclocybe aegerita</name>
    <name type="common">Black poplar mushroom</name>
    <name type="synonym">Agrocybe aegerita</name>
    <dbReference type="NCBI Taxonomy" id="1973307"/>
    <lineage>
        <taxon>Eukaryota</taxon>
        <taxon>Fungi</taxon>
        <taxon>Dikarya</taxon>
        <taxon>Basidiomycota</taxon>
        <taxon>Agaricomycotina</taxon>
        <taxon>Agaricomycetes</taxon>
        <taxon>Agaricomycetidae</taxon>
        <taxon>Agaricales</taxon>
        <taxon>Agaricineae</taxon>
        <taxon>Bolbitiaceae</taxon>
        <taxon>Cyclocybe</taxon>
    </lineage>
</organism>
<dbReference type="Gene3D" id="1.20.5.340">
    <property type="match status" value="1"/>
</dbReference>
<evidence type="ECO:0000256" key="3">
    <source>
        <dbReference type="ARBA" id="ARBA00022692"/>
    </source>
</evidence>
<dbReference type="EMBL" id="CACVBS010000028">
    <property type="protein sequence ID" value="CAA7259696.1"/>
    <property type="molecule type" value="Genomic_DNA"/>
</dbReference>
<keyword evidence="7" id="KW-0472">Membrane</keyword>
<evidence type="ECO:0008006" key="11">
    <source>
        <dbReference type="Google" id="ProtNLM"/>
    </source>
</evidence>
<feature type="compositionally biased region" description="Low complexity" evidence="8">
    <location>
        <begin position="103"/>
        <end position="123"/>
    </location>
</feature>
<keyword evidence="10" id="KW-1185">Reference proteome</keyword>
<keyword evidence="3" id="KW-0812">Transmembrane</keyword>
<evidence type="ECO:0000313" key="9">
    <source>
        <dbReference type="EMBL" id="CAA7259696.1"/>
    </source>
</evidence>
<evidence type="ECO:0000256" key="7">
    <source>
        <dbReference type="ARBA" id="ARBA00023136"/>
    </source>
</evidence>
<dbReference type="Proteomes" id="UP000467700">
    <property type="component" value="Unassembled WGS sequence"/>
</dbReference>
<evidence type="ECO:0000313" key="10">
    <source>
        <dbReference type="Proteomes" id="UP000467700"/>
    </source>
</evidence>
<proteinExistence type="predicted"/>
<feature type="region of interest" description="Disordered" evidence="8">
    <location>
        <begin position="340"/>
        <end position="369"/>
    </location>
</feature>
<comment type="caution">
    <text evidence="9">The sequence shown here is derived from an EMBL/GenBank/DDBJ whole genome shotgun (WGS) entry which is preliminary data.</text>
</comment>
<evidence type="ECO:0000256" key="5">
    <source>
        <dbReference type="ARBA" id="ARBA00023054"/>
    </source>
</evidence>
<dbReference type="Pfam" id="PF07798">
    <property type="entry name" value="CCDC90-like"/>
    <property type="match status" value="1"/>
</dbReference>
<dbReference type="AlphaFoldDB" id="A0A8S0W728"/>
<evidence type="ECO:0000256" key="8">
    <source>
        <dbReference type="SAM" id="MobiDB-lite"/>
    </source>
</evidence>
<keyword evidence="5" id="KW-0175">Coiled coil</keyword>
<accession>A0A8S0W728</accession>
<evidence type="ECO:0000256" key="2">
    <source>
        <dbReference type="ARBA" id="ARBA00004370"/>
    </source>
</evidence>
<evidence type="ECO:0000256" key="4">
    <source>
        <dbReference type="ARBA" id="ARBA00022989"/>
    </source>
</evidence>
<name>A0A8S0W728_CYCAE</name>
<keyword evidence="4" id="KW-1133">Transmembrane helix</keyword>
<dbReference type="PANTHER" id="PTHR14360">
    <property type="entry name" value="PROTEIN FMP32, MITOCHONDRIAL"/>
    <property type="match status" value="1"/>
</dbReference>
<reference evidence="9 10" key="1">
    <citation type="submission" date="2020-01" db="EMBL/GenBank/DDBJ databases">
        <authorList>
            <person name="Gupta K D."/>
        </authorList>
    </citation>
    <scope>NUCLEOTIDE SEQUENCE [LARGE SCALE GENOMIC DNA]</scope>
</reference>
<evidence type="ECO:0000256" key="1">
    <source>
        <dbReference type="ARBA" id="ARBA00004173"/>
    </source>
</evidence>
<comment type="subcellular location">
    <subcellularLocation>
        <location evidence="2">Membrane</location>
    </subcellularLocation>
    <subcellularLocation>
        <location evidence="1">Mitochondrion</location>
    </subcellularLocation>
</comment>
<feature type="region of interest" description="Disordered" evidence="8">
    <location>
        <begin position="71"/>
        <end position="140"/>
    </location>
</feature>
<dbReference type="PANTHER" id="PTHR14360:SF12">
    <property type="entry name" value="MOZ PROTEIN REPRESENTS A CHROMATIN-ASSOCIATED ACETYLTRANSFERASE"/>
    <property type="match status" value="1"/>
</dbReference>
<evidence type="ECO:0000256" key="6">
    <source>
        <dbReference type="ARBA" id="ARBA00023128"/>
    </source>
</evidence>
<protein>
    <recommendedName>
        <fullName evidence="11">Mitochondrial protein</fullName>
    </recommendedName>
</protein>
<gene>
    <name evidence="9" type="ORF">AAE3_LOCUS2195</name>
</gene>
<dbReference type="InterPro" id="IPR024461">
    <property type="entry name" value="CCDC90-like"/>
</dbReference>
<sequence>MFEFPGVKRKEATSGRNRAQHRGSLICSWRVVFIAFHLSNKSGMFLRVIPRLCRVISTEAHLPASTTSLVISTRRESHSGPTIGDPFDAGSSSASMSHPRDLSGPSSSSIASSSSSSSPSSSSMPPPPLPTGGESSNIPTVASEVPTSYKAEPSFRTPTYSSPPFHTHAFFAALEKTFPEETARSLMRATRALLVDRIGRVRREGLTVKDLDNQAYLFRAALSELRAEMTMNTKNDSAAIRAATAALRREVDRVDVKMKEDIGNLKHEIQMELDSRKNEAKADRRQQDVSIEELMNKAVVNVSDLRTDVEEIKWDTMRKVVLTLSTLVVIIIVMMEVQPKSKPPKNLPPPSRPEVTIPTEGLERTEWVT</sequence>
<keyword evidence="6" id="KW-0496">Mitochondrion</keyword>
<dbReference type="OrthoDB" id="1552at2759"/>
<dbReference type="GO" id="GO:0005739">
    <property type="term" value="C:mitochondrion"/>
    <property type="evidence" value="ECO:0007669"/>
    <property type="project" value="UniProtKB-SubCell"/>
</dbReference>